<dbReference type="GO" id="GO:0004497">
    <property type="term" value="F:monooxygenase activity"/>
    <property type="evidence" value="ECO:0007669"/>
    <property type="project" value="UniProtKB-KW"/>
</dbReference>
<dbReference type="Gene3D" id="1.10.630.10">
    <property type="entry name" value="Cytochrome P450"/>
    <property type="match status" value="1"/>
</dbReference>
<keyword evidence="9" id="KW-0492">Microsome</keyword>
<name>E2A3S5_CAMFO</name>
<sequence>MFITILVLSIFILLVYNYYVHHGKSGRLYNLIPGPSGFPIVGSLIHCYVSQEELWKFYCEIDNQYYTVFKLWGFFTFVISIRHPDDLEIILSSNKYIEKGHIYNLLHPWLNTGLLTSTGAKWHARRKILTPAFHFNMLNRFVDILIKEGDCMTKSLKDVGGTVVKDLLPFVSEHTLNAICETAMGVSLSKLGTFHQEYRKAIHDLIELVVYRVFRPWFYNDMLFSLTSEGRKQKKLLKILHGFTEKIPQALVLQRYVILIDVRRKKTKEALENIARIYGKSV</sequence>
<evidence type="ECO:0000256" key="3">
    <source>
        <dbReference type="ARBA" id="ARBA00004174"/>
    </source>
</evidence>
<dbReference type="InParanoid" id="E2A3S5"/>
<evidence type="ECO:0000313" key="14">
    <source>
        <dbReference type="EMBL" id="EFN71967.1"/>
    </source>
</evidence>
<evidence type="ECO:0000256" key="12">
    <source>
        <dbReference type="ARBA" id="ARBA00023033"/>
    </source>
</evidence>
<evidence type="ECO:0000256" key="11">
    <source>
        <dbReference type="ARBA" id="ARBA00023004"/>
    </source>
</evidence>
<dbReference type="InterPro" id="IPR001128">
    <property type="entry name" value="Cyt_P450"/>
</dbReference>
<protein>
    <submittedName>
        <fullName evidence="14">Cytochrome P450 4C1</fullName>
    </submittedName>
</protein>
<accession>E2A3S5</accession>
<dbReference type="OrthoDB" id="1470350at2759"/>
<comment type="subcellular location">
    <subcellularLocation>
        <location evidence="4">Endoplasmic reticulum membrane</location>
        <topology evidence="4">Peripheral membrane protein</topology>
    </subcellularLocation>
    <subcellularLocation>
        <location evidence="3">Microsome membrane</location>
        <topology evidence="3">Peripheral membrane protein</topology>
    </subcellularLocation>
</comment>
<dbReference type="EMBL" id="GL436457">
    <property type="protein sequence ID" value="EFN71967.1"/>
    <property type="molecule type" value="Genomic_DNA"/>
</dbReference>
<keyword evidence="6" id="KW-0349">Heme</keyword>
<evidence type="ECO:0000256" key="1">
    <source>
        <dbReference type="ARBA" id="ARBA00001971"/>
    </source>
</evidence>
<dbReference type="OMA" id="SIFSECA"/>
<dbReference type="InterPro" id="IPR036396">
    <property type="entry name" value="Cyt_P450_sf"/>
</dbReference>
<keyword evidence="8" id="KW-0256">Endoplasmic reticulum</keyword>
<comment type="cofactor">
    <cofactor evidence="1">
        <name>heme</name>
        <dbReference type="ChEBI" id="CHEBI:30413"/>
    </cofactor>
</comment>
<evidence type="ECO:0000256" key="8">
    <source>
        <dbReference type="ARBA" id="ARBA00022824"/>
    </source>
</evidence>
<dbReference type="Proteomes" id="UP000000311">
    <property type="component" value="Unassembled WGS sequence"/>
</dbReference>
<evidence type="ECO:0000256" key="13">
    <source>
        <dbReference type="ARBA" id="ARBA00023136"/>
    </source>
</evidence>
<evidence type="ECO:0000313" key="15">
    <source>
        <dbReference type="Proteomes" id="UP000000311"/>
    </source>
</evidence>
<evidence type="ECO:0000256" key="10">
    <source>
        <dbReference type="ARBA" id="ARBA00023002"/>
    </source>
</evidence>
<dbReference type="Pfam" id="PF00067">
    <property type="entry name" value="p450"/>
    <property type="match status" value="1"/>
</dbReference>
<dbReference type="GO" id="GO:0005789">
    <property type="term" value="C:endoplasmic reticulum membrane"/>
    <property type="evidence" value="ECO:0007669"/>
    <property type="project" value="UniProtKB-SubCell"/>
</dbReference>
<dbReference type="GO" id="GO:0016705">
    <property type="term" value="F:oxidoreductase activity, acting on paired donors, with incorporation or reduction of molecular oxygen"/>
    <property type="evidence" value="ECO:0007669"/>
    <property type="project" value="InterPro"/>
</dbReference>
<keyword evidence="11" id="KW-0408">Iron</keyword>
<comment type="function">
    <text evidence="2">May be involved in the metabolism of insect hormones and in the breakdown of synthetic insecticides.</text>
</comment>
<proteinExistence type="inferred from homology"/>
<evidence type="ECO:0000256" key="7">
    <source>
        <dbReference type="ARBA" id="ARBA00022723"/>
    </source>
</evidence>
<organism evidence="15">
    <name type="scientific">Camponotus floridanus</name>
    <name type="common">Florida carpenter ant</name>
    <dbReference type="NCBI Taxonomy" id="104421"/>
    <lineage>
        <taxon>Eukaryota</taxon>
        <taxon>Metazoa</taxon>
        <taxon>Ecdysozoa</taxon>
        <taxon>Arthropoda</taxon>
        <taxon>Hexapoda</taxon>
        <taxon>Insecta</taxon>
        <taxon>Pterygota</taxon>
        <taxon>Neoptera</taxon>
        <taxon>Endopterygota</taxon>
        <taxon>Hymenoptera</taxon>
        <taxon>Apocrita</taxon>
        <taxon>Aculeata</taxon>
        <taxon>Formicoidea</taxon>
        <taxon>Formicidae</taxon>
        <taxon>Formicinae</taxon>
        <taxon>Camponotus</taxon>
    </lineage>
</organism>
<dbReference type="PANTHER" id="PTHR24291">
    <property type="entry name" value="CYTOCHROME P450 FAMILY 4"/>
    <property type="match status" value="1"/>
</dbReference>
<evidence type="ECO:0000256" key="6">
    <source>
        <dbReference type="ARBA" id="ARBA00022617"/>
    </source>
</evidence>
<keyword evidence="15" id="KW-1185">Reference proteome</keyword>
<dbReference type="SUPFAM" id="SSF48264">
    <property type="entry name" value="Cytochrome P450"/>
    <property type="match status" value="1"/>
</dbReference>
<dbReference type="GO" id="GO:0020037">
    <property type="term" value="F:heme binding"/>
    <property type="evidence" value="ECO:0007669"/>
    <property type="project" value="InterPro"/>
</dbReference>
<evidence type="ECO:0000256" key="9">
    <source>
        <dbReference type="ARBA" id="ARBA00022848"/>
    </source>
</evidence>
<keyword evidence="7" id="KW-0479">Metal-binding</keyword>
<reference evidence="14 15" key="1">
    <citation type="journal article" date="2010" name="Science">
        <title>Genomic comparison of the ants Camponotus floridanus and Harpegnathos saltator.</title>
        <authorList>
            <person name="Bonasio R."/>
            <person name="Zhang G."/>
            <person name="Ye C."/>
            <person name="Mutti N.S."/>
            <person name="Fang X."/>
            <person name="Qin N."/>
            <person name="Donahue G."/>
            <person name="Yang P."/>
            <person name="Li Q."/>
            <person name="Li C."/>
            <person name="Zhang P."/>
            <person name="Huang Z."/>
            <person name="Berger S.L."/>
            <person name="Reinberg D."/>
            <person name="Wang J."/>
            <person name="Liebig J."/>
        </authorList>
    </citation>
    <scope>NUCLEOTIDE SEQUENCE [LARGE SCALE GENOMIC DNA]</scope>
    <source>
        <strain evidence="15">C129</strain>
    </source>
</reference>
<gene>
    <name evidence="14" type="ORF">EAG_03972</name>
</gene>
<evidence type="ECO:0000256" key="5">
    <source>
        <dbReference type="ARBA" id="ARBA00010617"/>
    </source>
</evidence>
<keyword evidence="13" id="KW-0472">Membrane</keyword>
<dbReference type="PANTHER" id="PTHR24291:SF189">
    <property type="entry name" value="CYTOCHROME P450 4C3-RELATED"/>
    <property type="match status" value="1"/>
</dbReference>
<comment type="similarity">
    <text evidence="5">Belongs to the cytochrome P450 family.</text>
</comment>
<keyword evidence="10" id="KW-0560">Oxidoreductase</keyword>
<evidence type="ECO:0000256" key="4">
    <source>
        <dbReference type="ARBA" id="ARBA00004406"/>
    </source>
</evidence>
<keyword evidence="12" id="KW-0503">Monooxygenase</keyword>
<dbReference type="AlphaFoldDB" id="E2A3S5"/>
<dbReference type="InterPro" id="IPR050196">
    <property type="entry name" value="Cytochrome_P450_Monoox"/>
</dbReference>
<evidence type="ECO:0000256" key="2">
    <source>
        <dbReference type="ARBA" id="ARBA00003690"/>
    </source>
</evidence>
<dbReference type="GO" id="GO:0005506">
    <property type="term" value="F:iron ion binding"/>
    <property type="evidence" value="ECO:0007669"/>
    <property type="project" value="InterPro"/>
</dbReference>